<dbReference type="InterPro" id="IPR012341">
    <property type="entry name" value="6hp_glycosidase-like_sf"/>
</dbReference>
<feature type="signal peptide" evidence="6">
    <location>
        <begin position="1"/>
        <end position="22"/>
    </location>
</feature>
<evidence type="ECO:0000256" key="1">
    <source>
        <dbReference type="ARBA" id="ARBA00009865"/>
    </source>
</evidence>
<protein>
    <submittedName>
        <fullName evidence="10">Xylosidase/arabinosidase</fullName>
    </submittedName>
</protein>
<dbReference type="Pfam" id="PF22124">
    <property type="entry name" value="Glyco_hydro_95_cat"/>
    <property type="match status" value="1"/>
</dbReference>
<dbReference type="Gene3D" id="2.70.98.50">
    <property type="entry name" value="putative glycoside hydrolase family protein from bacillus halodurans"/>
    <property type="match status" value="1"/>
</dbReference>
<dbReference type="CDD" id="cd08990">
    <property type="entry name" value="GH43_AXH_like"/>
    <property type="match status" value="1"/>
</dbReference>
<dbReference type="PANTHER" id="PTHR31084:SF0">
    <property type="entry name" value="ALPHA-L-FUCOSIDASE 2"/>
    <property type="match status" value="1"/>
</dbReference>
<dbReference type="InterPro" id="IPR023296">
    <property type="entry name" value="Glyco_hydro_beta-prop_sf"/>
</dbReference>
<dbReference type="SUPFAM" id="SSF48208">
    <property type="entry name" value="Six-hairpin glycosidases"/>
    <property type="match status" value="1"/>
</dbReference>
<evidence type="ECO:0000256" key="3">
    <source>
        <dbReference type="ARBA" id="ARBA00023295"/>
    </source>
</evidence>
<accession>A0A5M8NW18</accession>
<dbReference type="InterPro" id="IPR008928">
    <property type="entry name" value="6-hairpin_glycosidase_sf"/>
</dbReference>
<feature type="domain" description="Glycosyl hydrolase family 95 catalytic" evidence="9">
    <location>
        <begin position="616"/>
        <end position="1022"/>
    </location>
</feature>
<dbReference type="InterPro" id="IPR054363">
    <property type="entry name" value="GH95_cat"/>
</dbReference>
<evidence type="ECO:0000313" key="11">
    <source>
        <dbReference type="Proteomes" id="UP000324575"/>
    </source>
</evidence>
<evidence type="ECO:0000259" key="7">
    <source>
        <dbReference type="Pfam" id="PF14498"/>
    </source>
</evidence>
<name>A0A5M8NW18_9BACT</name>
<keyword evidence="2" id="KW-0378">Hydrolase</keyword>
<evidence type="ECO:0000259" key="9">
    <source>
        <dbReference type="Pfam" id="PF22124"/>
    </source>
</evidence>
<gene>
    <name evidence="10" type="ORF">EZS26_002980</name>
</gene>
<evidence type="ECO:0000256" key="4">
    <source>
        <dbReference type="PIRSR" id="PIRSR606710-1"/>
    </source>
</evidence>
<organism evidence="10 11">
    <name type="scientific">Candidatus Ordinivivax streblomastigis</name>
    <dbReference type="NCBI Taxonomy" id="2540710"/>
    <lineage>
        <taxon>Bacteria</taxon>
        <taxon>Pseudomonadati</taxon>
        <taxon>Bacteroidota</taxon>
        <taxon>Bacteroidia</taxon>
        <taxon>Bacteroidales</taxon>
        <taxon>Candidatus Ordinivivax</taxon>
    </lineage>
</organism>
<reference evidence="10 11" key="1">
    <citation type="submission" date="2019-03" db="EMBL/GenBank/DDBJ databases">
        <title>Single cell metagenomics reveals metabolic interactions within the superorganism composed of flagellate Streblomastix strix and complex community of Bacteroidetes bacteria on its surface.</title>
        <authorList>
            <person name="Treitli S.C."/>
            <person name="Kolisko M."/>
            <person name="Husnik F."/>
            <person name="Keeling P."/>
            <person name="Hampl V."/>
        </authorList>
    </citation>
    <scope>NUCLEOTIDE SEQUENCE [LARGE SCALE GENOMIC DNA]</scope>
    <source>
        <strain evidence="10">St1</strain>
    </source>
</reference>
<dbReference type="FunFam" id="1.50.10.10:FF:000028">
    <property type="entry name" value="Alpha-L-fucosidase 2"/>
    <property type="match status" value="1"/>
</dbReference>
<evidence type="ECO:0000256" key="6">
    <source>
        <dbReference type="SAM" id="SignalP"/>
    </source>
</evidence>
<dbReference type="Pfam" id="PF04616">
    <property type="entry name" value="Glyco_hydro_43"/>
    <property type="match status" value="1"/>
</dbReference>
<dbReference type="InterPro" id="IPR006710">
    <property type="entry name" value="Glyco_hydro_43"/>
</dbReference>
<feature type="site" description="Important for catalytic activity, responsible for pKa modulation of the active site Glu and correct orientation of both the proton donor and substrate" evidence="5">
    <location>
        <position position="157"/>
    </location>
</feature>
<comment type="caution">
    <text evidence="10">The sequence shown here is derived from an EMBL/GenBank/DDBJ whole genome shotgun (WGS) entry which is preliminary data.</text>
</comment>
<evidence type="ECO:0000256" key="5">
    <source>
        <dbReference type="PIRSR" id="PIRSR606710-2"/>
    </source>
</evidence>
<evidence type="ECO:0000259" key="8">
    <source>
        <dbReference type="Pfam" id="PF21307"/>
    </source>
</evidence>
<keyword evidence="3" id="KW-0326">Glycosidase</keyword>
<dbReference type="SUPFAM" id="SSF75005">
    <property type="entry name" value="Arabinanase/levansucrase/invertase"/>
    <property type="match status" value="1"/>
</dbReference>
<comment type="similarity">
    <text evidence="1">Belongs to the glycosyl hydrolase 43 family.</text>
</comment>
<feature type="active site" description="Proton donor" evidence="4">
    <location>
        <position position="205"/>
    </location>
</feature>
<feature type="domain" description="Glycosyl hydrolase family 95 N-terminal" evidence="7">
    <location>
        <begin position="340"/>
        <end position="584"/>
    </location>
</feature>
<feature type="domain" description="Alpha fucosidase A-like C-terminal" evidence="8">
    <location>
        <begin position="1035"/>
        <end position="1105"/>
    </location>
</feature>
<dbReference type="PANTHER" id="PTHR31084">
    <property type="entry name" value="ALPHA-L-FUCOSIDASE 2"/>
    <property type="match status" value="1"/>
</dbReference>
<dbReference type="Pfam" id="PF14498">
    <property type="entry name" value="Glyco_hyd_65N_2"/>
    <property type="match status" value="1"/>
</dbReference>
<dbReference type="GO" id="GO:0004560">
    <property type="term" value="F:alpha-L-fucosidase activity"/>
    <property type="evidence" value="ECO:0007669"/>
    <property type="project" value="TreeGrafter"/>
</dbReference>
<feature type="chain" id="PRO_5024382337" evidence="6">
    <location>
        <begin position="23"/>
        <end position="1111"/>
    </location>
</feature>
<dbReference type="Gene3D" id="1.50.10.10">
    <property type="match status" value="1"/>
</dbReference>
<evidence type="ECO:0000313" key="10">
    <source>
        <dbReference type="EMBL" id="KAA6300870.1"/>
    </source>
</evidence>
<dbReference type="Proteomes" id="UP000324575">
    <property type="component" value="Unassembled WGS sequence"/>
</dbReference>
<dbReference type="GO" id="GO:0005975">
    <property type="term" value="P:carbohydrate metabolic process"/>
    <property type="evidence" value="ECO:0007669"/>
    <property type="project" value="InterPro"/>
</dbReference>
<sequence length="1111" mass="124173">MKQINKIGIALFMTFMGTWCLAQNNPFVRDLYTADPSAHVWADGRLYVYPSHDVDPPRGCDLMDKYHIYSTDDMVNWVDHGEVLSSAQVSWGRPEGGFMWAPDCAYKNGTYYYYFPHPNGTDWNNTWKIGIATSKKPASDFIVQGYIKGLPEFAMIDPCVFVDDDGQAYFYYGGGSRCMGGKLKENMMEIDGELKNMEGLDDFHEATWVHKRNGIYYLSYADNDRRGNRLKYATGNHPLGPWKYQGVYLETTGSGTNHGSIVEYKGQWYAFYHNCDLSGQGNLRSICFDKLYYNPDGTIQKVNQTTGLEASKRIIRINADWTDRTQFSGKGVKPDGKNVLWYRQSAKIWEEALPIGNGKLGAMIFGGVADERIQLNENTVWDGYPLEPDNPEGLKALPEVQRLLFENKNNEAVKLAGKTMMGIPQGVKSYQSLGELWFDTPQSSAENYVRSLDLSTAIVTTKYTSEGVNYTREYFASAPDNVIVIRITADKGHKINLNIALKRERNAISKGIPSDSGSLLLTGQIPTKDKDGNQRGISFAAQVKAIAENGAVTIVKDDFGHSELLSVKDADALTLYIAGATNYPGMENLAKGIYTFSENPERKCAETIAKVSDKTYGNLKSAHVADHQQYFNRVELNLRKTPAEIETLPTNERLDFARKNGTPDLGLVETFFQFGRYLLIGSSRPGGMPANLQGLWAWQLNAPWNADFHTNINFQMNYWPVEITNLSELHRPLFDLTDVMIKPGERSAQVIYGARGWVVHHLTDAWGFTAPADGPQGIWPMGAAWLSQHPWEHYAYTGDKTFLKERAYPVMKGAARFIMDFLVEAPAGTAYAGKLVTNPSYSPENAFLLPNGEQSVFTYGATMDLEIVHNLLTNCIEAAKILKVDANFRAECEKTLKRLPSIQISEKTGRILEWAEDYKEVEPHHRHTSHLFGLHPGNQITVVGTPDLADAARKTLIARGDDGTGWGLAWKINMWNRLQDGDHAFKLLSVLLSKKTLPNLFDDHPPFQIDGNFGATAAIAEMFVQSHLYVSNGNYELQLLPSLPVAMAAQGSVKGLRARGGFIVDISWENGQLTEANIQSTLGGKLYLRIGTKLKVYNTKKGEVIKVNDKK</sequence>
<proteinExistence type="inferred from homology"/>
<dbReference type="Gene3D" id="2.115.10.20">
    <property type="entry name" value="Glycosyl hydrolase domain, family 43"/>
    <property type="match status" value="1"/>
</dbReference>
<evidence type="ECO:0000256" key="2">
    <source>
        <dbReference type="ARBA" id="ARBA00022801"/>
    </source>
</evidence>
<dbReference type="AlphaFoldDB" id="A0A5M8NW18"/>
<dbReference type="InterPro" id="IPR027414">
    <property type="entry name" value="GH95_N_dom"/>
</dbReference>
<dbReference type="InterPro" id="IPR049053">
    <property type="entry name" value="AFCA-like_C"/>
</dbReference>
<feature type="active site" description="Proton acceptor" evidence="4">
    <location>
        <position position="55"/>
    </location>
</feature>
<keyword evidence="6" id="KW-0732">Signal</keyword>
<dbReference type="Pfam" id="PF21307">
    <property type="entry name" value="Glyco_hydro_95_C"/>
    <property type="match status" value="1"/>
</dbReference>
<dbReference type="EMBL" id="SNRX01000042">
    <property type="protein sequence ID" value="KAA6300870.1"/>
    <property type="molecule type" value="Genomic_DNA"/>
</dbReference>